<feature type="signal peptide" evidence="1">
    <location>
        <begin position="1"/>
        <end position="23"/>
    </location>
</feature>
<gene>
    <name evidence="2" type="ORF">PoB_007174400</name>
</gene>
<keyword evidence="2" id="KW-0808">Transferase</keyword>
<dbReference type="AlphaFoldDB" id="A0AAV4DMM5"/>
<dbReference type="Proteomes" id="UP000735302">
    <property type="component" value="Unassembled WGS sequence"/>
</dbReference>
<keyword evidence="2" id="KW-0548">Nucleotidyltransferase</keyword>
<proteinExistence type="predicted"/>
<evidence type="ECO:0000313" key="3">
    <source>
        <dbReference type="Proteomes" id="UP000735302"/>
    </source>
</evidence>
<reference evidence="2 3" key="1">
    <citation type="journal article" date="2021" name="Elife">
        <title>Chloroplast acquisition without the gene transfer in kleptoplastic sea slugs, Plakobranchus ocellatus.</title>
        <authorList>
            <person name="Maeda T."/>
            <person name="Takahashi S."/>
            <person name="Yoshida T."/>
            <person name="Shimamura S."/>
            <person name="Takaki Y."/>
            <person name="Nagai Y."/>
            <person name="Toyoda A."/>
            <person name="Suzuki Y."/>
            <person name="Arimoto A."/>
            <person name="Ishii H."/>
            <person name="Satoh N."/>
            <person name="Nishiyama T."/>
            <person name="Hasebe M."/>
            <person name="Maruyama T."/>
            <person name="Minagawa J."/>
            <person name="Obokata J."/>
            <person name="Shigenobu S."/>
        </authorList>
    </citation>
    <scope>NUCLEOTIDE SEQUENCE [LARGE SCALE GENOMIC DNA]</scope>
</reference>
<accession>A0AAV4DMM5</accession>
<dbReference type="GO" id="GO:0003964">
    <property type="term" value="F:RNA-directed DNA polymerase activity"/>
    <property type="evidence" value="ECO:0007669"/>
    <property type="project" value="UniProtKB-KW"/>
</dbReference>
<sequence>MGCTIFPILFVLAMEVILRVAEGVASPTDLSSGCYMPPLKAFMDDTAVLCSREKRDPQNASSFRCSNELEQKFQAEAVSKSVHKKRQILPCTVKSEAETPPKVNSQRAQGRKSWTMTMLEASEDRTGRVRTIQPHLRTGRKWNVDEAFNQAKEGLKRKEARALVFTPEGEIKSCCGGAASMDTQRKSFLDGCDDWKFSADLPEWNKHPKVIIETGMRSDFVFYSSATQQIISVELTIPYEARTEEANTYKRKKNTRTKARSWKKLDTNPRYCL</sequence>
<evidence type="ECO:0000256" key="1">
    <source>
        <dbReference type="SAM" id="SignalP"/>
    </source>
</evidence>
<keyword evidence="3" id="KW-1185">Reference proteome</keyword>
<organism evidence="2 3">
    <name type="scientific">Plakobranchus ocellatus</name>
    <dbReference type="NCBI Taxonomy" id="259542"/>
    <lineage>
        <taxon>Eukaryota</taxon>
        <taxon>Metazoa</taxon>
        <taxon>Spiralia</taxon>
        <taxon>Lophotrochozoa</taxon>
        <taxon>Mollusca</taxon>
        <taxon>Gastropoda</taxon>
        <taxon>Heterobranchia</taxon>
        <taxon>Euthyneura</taxon>
        <taxon>Panpulmonata</taxon>
        <taxon>Sacoglossa</taxon>
        <taxon>Placobranchoidea</taxon>
        <taxon>Plakobranchidae</taxon>
        <taxon>Plakobranchus</taxon>
    </lineage>
</organism>
<dbReference type="EMBL" id="BLXT01008026">
    <property type="protein sequence ID" value="GFO45239.1"/>
    <property type="molecule type" value="Genomic_DNA"/>
</dbReference>
<keyword evidence="2" id="KW-0695">RNA-directed DNA polymerase</keyword>
<evidence type="ECO:0000313" key="2">
    <source>
        <dbReference type="EMBL" id="GFO45239.1"/>
    </source>
</evidence>
<name>A0AAV4DMM5_9GAST</name>
<keyword evidence="1" id="KW-0732">Signal</keyword>
<feature type="chain" id="PRO_5043887262" evidence="1">
    <location>
        <begin position="24"/>
        <end position="273"/>
    </location>
</feature>
<protein>
    <submittedName>
        <fullName evidence="2">Reverse transcriptase</fullName>
    </submittedName>
</protein>
<comment type="caution">
    <text evidence="2">The sequence shown here is derived from an EMBL/GenBank/DDBJ whole genome shotgun (WGS) entry which is preliminary data.</text>
</comment>